<sequence length="156" mass="16659">MVTVKGPWYPGGTVGVVPTLPAPVPSRSHAATCDRNDVYAAACPCREMLDLLANKWSALAIGALDAGPLRFGELRTRLEGISPKVLTATLRRLEEHGLLTRTVFAEVPPRVEYALTPLGVSAGAPLAHLRDWVEEHMGHVAPEARVAQDPARVAVG</sequence>
<comment type="caution">
    <text evidence="5">The sequence shown here is derived from an EMBL/GenBank/DDBJ whole genome shotgun (WGS) entry which is preliminary data.</text>
</comment>
<proteinExistence type="predicted"/>
<dbReference type="EMBL" id="BONO01000021">
    <property type="protein sequence ID" value="GIG37276.1"/>
    <property type="molecule type" value="Genomic_DNA"/>
</dbReference>
<keyword evidence="6" id="KW-1185">Reference proteome</keyword>
<keyword evidence="3" id="KW-0804">Transcription</keyword>
<dbReference type="Gene3D" id="1.10.10.10">
    <property type="entry name" value="Winged helix-like DNA-binding domain superfamily/Winged helix DNA-binding domain"/>
    <property type="match status" value="1"/>
</dbReference>
<evidence type="ECO:0000256" key="2">
    <source>
        <dbReference type="ARBA" id="ARBA00023125"/>
    </source>
</evidence>
<name>A0A919PCR2_9CELL</name>
<dbReference type="AlphaFoldDB" id="A0A919PCR2"/>
<dbReference type="SUPFAM" id="SSF46785">
    <property type="entry name" value="Winged helix' DNA-binding domain"/>
    <property type="match status" value="1"/>
</dbReference>
<evidence type="ECO:0000259" key="4">
    <source>
        <dbReference type="PROSITE" id="PS51118"/>
    </source>
</evidence>
<dbReference type="PANTHER" id="PTHR33204:SF37">
    <property type="entry name" value="HTH-TYPE TRANSCRIPTIONAL REGULATOR YODB"/>
    <property type="match status" value="1"/>
</dbReference>
<dbReference type="PROSITE" id="PS51118">
    <property type="entry name" value="HTH_HXLR"/>
    <property type="match status" value="1"/>
</dbReference>
<keyword evidence="5" id="KW-0378">Hydrolase</keyword>
<dbReference type="PANTHER" id="PTHR33204">
    <property type="entry name" value="TRANSCRIPTIONAL REGULATOR, MARR FAMILY"/>
    <property type="match status" value="1"/>
</dbReference>
<evidence type="ECO:0000313" key="5">
    <source>
        <dbReference type="EMBL" id="GIG37276.1"/>
    </source>
</evidence>
<feature type="domain" description="HTH hxlR-type" evidence="4">
    <location>
        <begin position="43"/>
        <end position="141"/>
    </location>
</feature>
<dbReference type="GO" id="GO:0003677">
    <property type="term" value="F:DNA binding"/>
    <property type="evidence" value="ECO:0007669"/>
    <property type="project" value="UniProtKB-KW"/>
</dbReference>
<evidence type="ECO:0000256" key="1">
    <source>
        <dbReference type="ARBA" id="ARBA00023015"/>
    </source>
</evidence>
<dbReference type="InterPro" id="IPR036390">
    <property type="entry name" value="WH_DNA-bd_sf"/>
</dbReference>
<organism evidence="5 6">
    <name type="scientific">Cellulomonas pakistanensis</name>
    <dbReference type="NCBI Taxonomy" id="992287"/>
    <lineage>
        <taxon>Bacteria</taxon>
        <taxon>Bacillati</taxon>
        <taxon>Actinomycetota</taxon>
        <taxon>Actinomycetes</taxon>
        <taxon>Micrococcales</taxon>
        <taxon>Cellulomonadaceae</taxon>
        <taxon>Cellulomonas</taxon>
    </lineage>
</organism>
<gene>
    <name evidence="5" type="ORF">Cpa01nite_26570</name>
</gene>
<dbReference type="Pfam" id="PF01638">
    <property type="entry name" value="HxlR"/>
    <property type="match status" value="1"/>
</dbReference>
<dbReference type="Proteomes" id="UP000642125">
    <property type="component" value="Unassembled WGS sequence"/>
</dbReference>
<protein>
    <submittedName>
        <fullName evidence="5">Cinnamoyl ester hydrolase</fullName>
    </submittedName>
</protein>
<evidence type="ECO:0000313" key="6">
    <source>
        <dbReference type="Proteomes" id="UP000642125"/>
    </source>
</evidence>
<accession>A0A919PCR2</accession>
<reference evidence="5" key="1">
    <citation type="submission" date="2021-01" db="EMBL/GenBank/DDBJ databases">
        <title>Whole genome shotgun sequence of Cellulomonas pakistanensis NBRC 110800.</title>
        <authorList>
            <person name="Komaki H."/>
            <person name="Tamura T."/>
        </authorList>
    </citation>
    <scope>NUCLEOTIDE SEQUENCE</scope>
    <source>
        <strain evidence="5">NBRC 110800</strain>
    </source>
</reference>
<dbReference type="InterPro" id="IPR002577">
    <property type="entry name" value="HTH_HxlR"/>
</dbReference>
<dbReference type="InterPro" id="IPR036388">
    <property type="entry name" value="WH-like_DNA-bd_sf"/>
</dbReference>
<keyword evidence="1" id="KW-0805">Transcription regulation</keyword>
<evidence type="ECO:0000256" key="3">
    <source>
        <dbReference type="ARBA" id="ARBA00023163"/>
    </source>
</evidence>
<dbReference type="GO" id="GO:0016787">
    <property type="term" value="F:hydrolase activity"/>
    <property type="evidence" value="ECO:0007669"/>
    <property type="project" value="UniProtKB-KW"/>
</dbReference>
<keyword evidence="2" id="KW-0238">DNA-binding</keyword>